<organism evidence="2 3">
    <name type="scientific">Meloidogyne graminicola</name>
    <dbReference type="NCBI Taxonomy" id="189291"/>
    <lineage>
        <taxon>Eukaryota</taxon>
        <taxon>Metazoa</taxon>
        <taxon>Ecdysozoa</taxon>
        <taxon>Nematoda</taxon>
        <taxon>Chromadorea</taxon>
        <taxon>Rhabditida</taxon>
        <taxon>Tylenchina</taxon>
        <taxon>Tylenchomorpha</taxon>
        <taxon>Tylenchoidea</taxon>
        <taxon>Meloidogynidae</taxon>
        <taxon>Meloidogyninae</taxon>
        <taxon>Meloidogyne</taxon>
    </lineage>
</organism>
<reference evidence="2" key="1">
    <citation type="journal article" date="2020" name="Ecol. Evol.">
        <title>Genome structure and content of the rice root-knot nematode (Meloidogyne graminicola).</title>
        <authorList>
            <person name="Phan N.T."/>
            <person name="Danchin E.G.J."/>
            <person name="Klopp C."/>
            <person name="Perfus-Barbeoch L."/>
            <person name="Kozlowski D.K."/>
            <person name="Koutsovoulos G.D."/>
            <person name="Lopez-Roques C."/>
            <person name="Bouchez O."/>
            <person name="Zahm M."/>
            <person name="Besnard G."/>
            <person name="Bellafiore S."/>
        </authorList>
    </citation>
    <scope>NUCLEOTIDE SEQUENCE</scope>
    <source>
        <strain evidence="2">VN-18</strain>
    </source>
</reference>
<dbReference type="AlphaFoldDB" id="A0A8S9ZX15"/>
<feature type="signal peptide" evidence="1">
    <location>
        <begin position="1"/>
        <end position="18"/>
    </location>
</feature>
<comment type="caution">
    <text evidence="2">The sequence shown here is derived from an EMBL/GenBank/DDBJ whole genome shotgun (WGS) entry which is preliminary data.</text>
</comment>
<evidence type="ECO:0000313" key="2">
    <source>
        <dbReference type="EMBL" id="KAF7637595.1"/>
    </source>
</evidence>
<sequence length="134" mass="15574">MFLILILPLIIYFINTEALIKIENIPTEIVPEKTNFAFGKLFAFDDNFRPKRYVKNIMLNSKNVQMKDENNDENGFAFAKRQQFKKIKKGGGEPLRQQPFAVELIELIPLKDENTFSSGARFARNSELNKFAKR</sequence>
<dbReference type="OrthoDB" id="5900994at2759"/>
<keyword evidence="1" id="KW-0732">Signal</keyword>
<feature type="chain" id="PRO_5035914507" evidence="1">
    <location>
        <begin position="19"/>
        <end position="134"/>
    </location>
</feature>
<dbReference type="EMBL" id="JABEBT010000018">
    <property type="protein sequence ID" value="KAF7637595.1"/>
    <property type="molecule type" value="Genomic_DNA"/>
</dbReference>
<dbReference type="Proteomes" id="UP000605970">
    <property type="component" value="Unassembled WGS sequence"/>
</dbReference>
<evidence type="ECO:0000256" key="1">
    <source>
        <dbReference type="SAM" id="SignalP"/>
    </source>
</evidence>
<gene>
    <name evidence="2" type="ORF">Mgra_00002854</name>
</gene>
<accession>A0A8S9ZX15</accession>
<protein>
    <submittedName>
        <fullName evidence="2">Uncharacterized protein</fullName>
    </submittedName>
</protein>
<name>A0A8S9ZX15_9BILA</name>
<evidence type="ECO:0000313" key="3">
    <source>
        <dbReference type="Proteomes" id="UP000605970"/>
    </source>
</evidence>
<proteinExistence type="predicted"/>
<keyword evidence="3" id="KW-1185">Reference proteome</keyword>